<evidence type="ECO:0000313" key="2">
    <source>
        <dbReference type="EMBL" id="AKT39799.1"/>
    </source>
</evidence>
<keyword evidence="1" id="KW-0732">Signal</keyword>
<organism evidence="2 3">
    <name type="scientific">Chondromyces crocatus</name>
    <dbReference type="NCBI Taxonomy" id="52"/>
    <lineage>
        <taxon>Bacteria</taxon>
        <taxon>Pseudomonadati</taxon>
        <taxon>Myxococcota</taxon>
        <taxon>Polyangia</taxon>
        <taxon>Polyangiales</taxon>
        <taxon>Polyangiaceae</taxon>
        <taxon>Chondromyces</taxon>
    </lineage>
</organism>
<dbReference type="STRING" id="52.CMC5_039500"/>
<dbReference type="AlphaFoldDB" id="A0A0K1EG26"/>
<dbReference type="Proteomes" id="UP000067626">
    <property type="component" value="Chromosome"/>
</dbReference>
<dbReference type="Gene3D" id="2.70.70.10">
    <property type="entry name" value="Glucose Permease (Domain IIA)"/>
    <property type="match status" value="1"/>
</dbReference>
<gene>
    <name evidence="2" type="ORF">CMC5_039500</name>
</gene>
<feature type="signal peptide" evidence="1">
    <location>
        <begin position="1"/>
        <end position="32"/>
    </location>
</feature>
<reference evidence="2 3" key="1">
    <citation type="submission" date="2015-07" db="EMBL/GenBank/DDBJ databases">
        <title>Genome analysis of myxobacterium Chondromyces crocatus Cm c5 reveals a high potential for natural compound synthesis and the genetic basis for the loss of fruiting body formation.</title>
        <authorList>
            <person name="Zaburannyi N."/>
            <person name="Bunk B."/>
            <person name="Maier J."/>
            <person name="Overmann J."/>
            <person name="Mueller R."/>
        </authorList>
    </citation>
    <scope>NUCLEOTIDE SEQUENCE [LARGE SCALE GENOMIC DNA]</scope>
    <source>
        <strain evidence="2 3">Cm c5</strain>
    </source>
</reference>
<proteinExistence type="predicted"/>
<protein>
    <submittedName>
        <fullName evidence="2">Peptidase M23</fullName>
    </submittedName>
</protein>
<keyword evidence="3" id="KW-1185">Reference proteome</keyword>
<evidence type="ECO:0000256" key="1">
    <source>
        <dbReference type="SAM" id="SignalP"/>
    </source>
</evidence>
<dbReference type="PATRIC" id="fig|52.7.peg.4353"/>
<evidence type="ECO:0000313" key="3">
    <source>
        <dbReference type="Proteomes" id="UP000067626"/>
    </source>
</evidence>
<name>A0A0K1EG26_CHOCO</name>
<dbReference type="OrthoDB" id="5510427at2"/>
<sequence>MPMNRITKLGLKLAAIGALASLAVTMPSPIEAATARGPICEAKARVGSTTYYSCNGSSHTALDMSNQTCGSWNHRGMLLGTFNYKYSGGCANNCANPPPNPNCNGGAGNYYVVSGGSGWDFRQLHVNSNGSSKTQSCDRCALGLVGSTGQSYGAHVHADNRQYGTRKSAWYTSVSTTCGSSANCENRVGVPTL</sequence>
<dbReference type="InterPro" id="IPR011055">
    <property type="entry name" value="Dup_hybrid_motif"/>
</dbReference>
<feature type="chain" id="PRO_5005459402" evidence="1">
    <location>
        <begin position="33"/>
        <end position="193"/>
    </location>
</feature>
<dbReference type="EMBL" id="CP012159">
    <property type="protein sequence ID" value="AKT39799.1"/>
    <property type="molecule type" value="Genomic_DNA"/>
</dbReference>
<accession>A0A0K1EG26</accession>
<dbReference type="KEGG" id="ccro:CMC5_039500"/>